<dbReference type="Gene3D" id="3.20.20.60">
    <property type="entry name" value="Phosphoenolpyruvate-binding domains"/>
    <property type="match status" value="1"/>
</dbReference>
<feature type="binding site" evidence="4">
    <location>
        <position position="209"/>
    </location>
    <ligand>
        <name>Mg(2+)</name>
        <dbReference type="ChEBI" id="CHEBI:18420"/>
    </ligand>
</feature>
<evidence type="ECO:0000256" key="4">
    <source>
        <dbReference type="PIRSR" id="PIRSR015582-2"/>
    </source>
</evidence>
<dbReference type="InterPro" id="IPR011206">
    <property type="entry name" value="Citrate_lyase_beta/mcl1/mcl2"/>
</dbReference>
<dbReference type="PIRSF" id="PIRSF015582">
    <property type="entry name" value="Cit_lyase_B"/>
    <property type="match status" value="1"/>
</dbReference>
<dbReference type="Pfam" id="PF15617">
    <property type="entry name" value="C-C_Bond_Lyase"/>
    <property type="match status" value="1"/>
</dbReference>
<dbReference type="PANTHER" id="PTHR32308:SF10">
    <property type="entry name" value="CITRATE LYASE SUBUNIT BETA"/>
    <property type="match status" value="1"/>
</dbReference>
<gene>
    <name evidence="5" type="ORF">B0H99_10980</name>
</gene>
<sequence>MRHFNMLTDSDLKTFFKYSPAEFSRDSERETLGLALGAALYTPGSRPDFAAKILAGDYTQGAFAGLATLIVCLEDAVADSDLSWAEKNVATQLKKIRKGNDGLENNGLALFLRVRNADQLDRLIRTTGSALSVLTGIVFPKCLPGNLAEFFRALDRASEAAGRILYALPLLETKEVLYSETREQTLEEIYGILRSEIDRVLTVRVGATDFSSLYGLRRPVERTIYDVHIIRDCLVSVLNRFNRAEDGFIVSGPVYEYFSQPTGGWMATKQEQVLWEEVQLDVLNGFKGKTCIHPSQISIVNAGHIVSLESFEDALLILSENQKRNGVLQSPKRNKMNEVKPHLNWAKRIAAQAEVYGVLNENYQPIDVLNHIRACQFSNQLL</sequence>
<keyword evidence="2 4" id="KW-0479">Metal-binding</keyword>
<proteinExistence type="predicted"/>
<evidence type="ECO:0000313" key="5">
    <source>
        <dbReference type="EMBL" id="PSL34353.1"/>
    </source>
</evidence>
<name>A0A2P8GK73_9BACL</name>
<keyword evidence="6" id="KW-1185">Reference proteome</keyword>
<comment type="cofactor">
    <cofactor evidence="1">
        <name>Mg(2+)</name>
        <dbReference type="ChEBI" id="CHEBI:18420"/>
    </cofactor>
</comment>
<dbReference type="EMBL" id="PYAT01000009">
    <property type="protein sequence ID" value="PSL34353.1"/>
    <property type="molecule type" value="Genomic_DNA"/>
</dbReference>
<dbReference type="InterPro" id="IPR015813">
    <property type="entry name" value="Pyrv/PenolPyrv_kinase-like_dom"/>
</dbReference>
<dbReference type="GO" id="GO:0000287">
    <property type="term" value="F:magnesium ion binding"/>
    <property type="evidence" value="ECO:0007669"/>
    <property type="project" value="TreeGrafter"/>
</dbReference>
<accession>A0A2P8GK73</accession>
<dbReference type="InterPro" id="IPR039480">
    <property type="entry name" value="C-C_Bond_Lyase-like"/>
</dbReference>
<evidence type="ECO:0000256" key="1">
    <source>
        <dbReference type="ARBA" id="ARBA00001946"/>
    </source>
</evidence>
<dbReference type="OrthoDB" id="9786940at2"/>
<keyword evidence="3 4" id="KW-0460">Magnesium</keyword>
<dbReference type="AlphaFoldDB" id="A0A2P8GK73"/>
<dbReference type="GO" id="GO:0006107">
    <property type="term" value="P:oxaloacetate metabolic process"/>
    <property type="evidence" value="ECO:0007669"/>
    <property type="project" value="TreeGrafter"/>
</dbReference>
<comment type="caution">
    <text evidence="5">The sequence shown here is derived from an EMBL/GenBank/DDBJ whole genome shotgun (WGS) entry which is preliminary data.</text>
</comment>
<evidence type="ECO:0000256" key="2">
    <source>
        <dbReference type="ARBA" id="ARBA00022723"/>
    </source>
</evidence>
<reference evidence="5 6" key="1">
    <citation type="submission" date="2018-03" db="EMBL/GenBank/DDBJ databases">
        <title>Genomic Encyclopedia of Type Strains, Phase III (KMG-III): the genomes of soil and plant-associated and newly described type strains.</title>
        <authorList>
            <person name="Whitman W."/>
        </authorList>
    </citation>
    <scope>NUCLEOTIDE SEQUENCE [LARGE SCALE GENOMIC DNA]</scope>
    <source>
        <strain evidence="5 6">CGMCC 1.12259</strain>
    </source>
</reference>
<organism evidence="5 6">
    <name type="scientific">Planomicrobium soli</name>
    <dbReference type="NCBI Taxonomy" id="1176648"/>
    <lineage>
        <taxon>Bacteria</taxon>
        <taxon>Bacillati</taxon>
        <taxon>Bacillota</taxon>
        <taxon>Bacilli</taxon>
        <taxon>Bacillales</taxon>
        <taxon>Caryophanaceae</taxon>
        <taxon>Planomicrobium</taxon>
    </lineage>
</organism>
<dbReference type="InterPro" id="IPR040442">
    <property type="entry name" value="Pyrv_kinase-like_dom_sf"/>
</dbReference>
<evidence type="ECO:0000256" key="3">
    <source>
        <dbReference type="ARBA" id="ARBA00022842"/>
    </source>
</evidence>
<evidence type="ECO:0000313" key="6">
    <source>
        <dbReference type="Proteomes" id="UP000242682"/>
    </source>
</evidence>
<protein>
    <submittedName>
        <fullName evidence="5">Citrate lyase beta subunit</fullName>
    </submittedName>
</protein>
<dbReference type="Proteomes" id="UP000242682">
    <property type="component" value="Unassembled WGS sequence"/>
</dbReference>
<dbReference type="PANTHER" id="PTHR32308">
    <property type="entry name" value="LYASE BETA SUBUNIT, PUTATIVE (AFU_ORTHOLOGUE AFUA_4G13030)-RELATED"/>
    <property type="match status" value="1"/>
</dbReference>
<dbReference type="SUPFAM" id="SSF51621">
    <property type="entry name" value="Phosphoenolpyruvate/pyruvate domain"/>
    <property type="match status" value="1"/>
</dbReference>
<dbReference type="RefSeq" id="WP_106533998.1">
    <property type="nucleotide sequence ID" value="NZ_PYAT01000009.1"/>
</dbReference>
<keyword evidence="5" id="KW-0456">Lyase</keyword>
<dbReference type="GO" id="GO:0016829">
    <property type="term" value="F:lyase activity"/>
    <property type="evidence" value="ECO:0007669"/>
    <property type="project" value="UniProtKB-KW"/>
</dbReference>